<reference evidence="2" key="1">
    <citation type="submission" date="2023-10" db="EMBL/GenBank/DDBJ databases">
        <authorList>
            <person name="Chen Y."/>
            <person name="Shah S."/>
            <person name="Dougan E. K."/>
            <person name="Thang M."/>
            <person name="Chan C."/>
        </authorList>
    </citation>
    <scope>NUCLEOTIDE SEQUENCE [LARGE SCALE GENOMIC DNA]</scope>
</reference>
<evidence type="ECO:0000313" key="3">
    <source>
        <dbReference type="Proteomes" id="UP001189429"/>
    </source>
</evidence>
<feature type="region of interest" description="Disordered" evidence="1">
    <location>
        <begin position="90"/>
        <end position="111"/>
    </location>
</feature>
<feature type="non-terminal residue" evidence="2">
    <location>
        <position position="1"/>
    </location>
</feature>
<keyword evidence="3" id="KW-1185">Reference proteome</keyword>
<protein>
    <recommendedName>
        <fullName evidence="4">Hexosyltransferase</fullName>
    </recommendedName>
</protein>
<feature type="region of interest" description="Disordered" evidence="1">
    <location>
        <begin position="18"/>
        <end position="66"/>
    </location>
</feature>
<evidence type="ECO:0000313" key="2">
    <source>
        <dbReference type="EMBL" id="CAK0829625.1"/>
    </source>
</evidence>
<proteinExistence type="predicted"/>
<feature type="region of interest" description="Disordered" evidence="1">
    <location>
        <begin position="207"/>
        <end position="255"/>
    </location>
</feature>
<dbReference type="EMBL" id="CAUYUJ010010546">
    <property type="protein sequence ID" value="CAK0829625.1"/>
    <property type="molecule type" value="Genomic_DNA"/>
</dbReference>
<feature type="compositionally biased region" description="Low complexity" evidence="1">
    <location>
        <begin position="53"/>
        <end position="66"/>
    </location>
</feature>
<feature type="compositionally biased region" description="Basic and acidic residues" evidence="1">
    <location>
        <begin position="207"/>
        <end position="253"/>
    </location>
</feature>
<accession>A0ABN9SCB3</accession>
<evidence type="ECO:0000256" key="1">
    <source>
        <dbReference type="SAM" id="MobiDB-lite"/>
    </source>
</evidence>
<dbReference type="Proteomes" id="UP001189429">
    <property type="component" value="Unassembled WGS sequence"/>
</dbReference>
<feature type="compositionally biased region" description="Low complexity" evidence="1">
    <location>
        <begin position="18"/>
        <end position="36"/>
    </location>
</feature>
<organism evidence="2 3">
    <name type="scientific">Prorocentrum cordatum</name>
    <dbReference type="NCBI Taxonomy" id="2364126"/>
    <lineage>
        <taxon>Eukaryota</taxon>
        <taxon>Sar</taxon>
        <taxon>Alveolata</taxon>
        <taxon>Dinophyceae</taxon>
        <taxon>Prorocentrales</taxon>
        <taxon>Prorocentraceae</taxon>
        <taxon>Prorocentrum</taxon>
    </lineage>
</organism>
<comment type="caution">
    <text evidence="2">The sequence shown here is derived from an EMBL/GenBank/DDBJ whole genome shotgun (WGS) entry which is preliminary data.</text>
</comment>
<gene>
    <name evidence="2" type="ORF">PCOR1329_LOCUS28518</name>
</gene>
<evidence type="ECO:0008006" key="4">
    <source>
        <dbReference type="Google" id="ProtNLM"/>
    </source>
</evidence>
<name>A0ABN9SCB3_9DINO</name>
<sequence>PLWLKPLWLRENLQVASPPRAHRSAAGASAMASRIPTVDGDRAALDESESDPGEAAPSSASRPRRAWAVAAASAAAGLAFALLLVGAPGRPVRSTGSSREALITEAEQPPERKALVMLPGMGKEPGASEGSEKPQTAEDLIAEAVGLGKAADDAKEAAKKRGELAEGQVKQAQQAIQDAKESIQKAKQGVKDAEAQIKEGKALREQALKDAEEGSRQQEKAEGDLVAAKKDLDGATSDEAKARDQKTAAKEAEEASLQKAASGRACVDLPGVRMRPGASENEFRRQVEPDWYPKMDSMAACTEWCKSHPSCIQATFSYVGVPEGGSPCHLFEERGEIYDFRDDFNASWCGTFEQTDYLVGEVKKVFEQKPWVGDNFGAVPCGFGGDDCQQSKCCGSQTCTWDFSKCEYFKCIRKDENFAGCAAEPEGGWDGEILGYGPPDEDLPAVEDGKLAHPTSLFCFVVMMPGARASAGVQEDEGALVATMKETSSSVYSCDEQLVIEGWVSSGSEANIDAFIQYWGKVKEDGRYMLHDWVIKADADCVFMADRVKAHINQFKPPAGAAVYFRNTAFRFNFMGAFEMMSREGAQVFFENNWQCDAKIGHTGGEDYWMKLCLDTLGLRHISDYALLYDKYAAQNDCDDSWAAAFHFYKTPEQVKSCLKGISR</sequence>